<accession>A0AAW5AI03</accession>
<keyword evidence="4" id="KW-0540">Nuclease</keyword>
<dbReference type="InterPro" id="IPR012337">
    <property type="entry name" value="RNaseH-like_sf"/>
</dbReference>
<dbReference type="SUPFAM" id="SSF53098">
    <property type="entry name" value="Ribonuclease H-like"/>
    <property type="match status" value="1"/>
</dbReference>
<dbReference type="InterPro" id="IPR013520">
    <property type="entry name" value="Ribonucl_H"/>
</dbReference>
<dbReference type="FunFam" id="3.30.420.10:FF:000045">
    <property type="entry name" value="3'-5' exonuclease DinG"/>
    <property type="match status" value="1"/>
</dbReference>
<evidence type="ECO:0000259" key="3">
    <source>
        <dbReference type="SMART" id="SM00479"/>
    </source>
</evidence>
<dbReference type="Gene3D" id="3.30.420.10">
    <property type="entry name" value="Ribonuclease H-like superfamily/Ribonuclease H"/>
    <property type="match status" value="1"/>
</dbReference>
<dbReference type="Proteomes" id="UP001201397">
    <property type="component" value="Unassembled WGS sequence"/>
</dbReference>
<keyword evidence="4" id="KW-0269">Exonuclease</keyword>
<keyword evidence="4" id="KW-0378">Hydrolase</keyword>
<evidence type="ECO:0000256" key="2">
    <source>
        <dbReference type="ARBA" id="ARBA00026073"/>
    </source>
</evidence>
<dbReference type="PANTHER" id="PTHR30231:SF37">
    <property type="entry name" value="EXODEOXYRIBONUCLEASE 10"/>
    <property type="match status" value="1"/>
</dbReference>
<protein>
    <submittedName>
        <fullName evidence="4">3'-5' exonuclease</fullName>
    </submittedName>
</protein>
<dbReference type="AlphaFoldDB" id="A0AAW5AI03"/>
<organism evidence="4 5">
    <name type="scientific">Neisseria lisongii</name>
    <dbReference type="NCBI Taxonomy" id="2912188"/>
    <lineage>
        <taxon>Bacteria</taxon>
        <taxon>Pseudomonadati</taxon>
        <taxon>Pseudomonadota</taxon>
        <taxon>Betaproteobacteria</taxon>
        <taxon>Neisseriales</taxon>
        <taxon>Neisseriaceae</taxon>
        <taxon>Neisseria</taxon>
    </lineage>
</organism>
<dbReference type="GO" id="GO:0005829">
    <property type="term" value="C:cytosol"/>
    <property type="evidence" value="ECO:0007669"/>
    <property type="project" value="TreeGrafter"/>
</dbReference>
<comment type="function">
    <text evidence="1">DNA polymerase III is a complex, multichain enzyme responsible for most of the replicative synthesis in bacteria. The epsilon subunit contain the editing function and is a proofreading 3'-5' exonuclease.</text>
</comment>
<dbReference type="GO" id="GO:0045004">
    <property type="term" value="P:DNA replication proofreading"/>
    <property type="evidence" value="ECO:0007669"/>
    <property type="project" value="TreeGrafter"/>
</dbReference>
<feature type="domain" description="Exonuclease" evidence="3">
    <location>
        <begin position="20"/>
        <end position="184"/>
    </location>
</feature>
<dbReference type="GO" id="GO:0008408">
    <property type="term" value="F:3'-5' exonuclease activity"/>
    <property type="evidence" value="ECO:0007669"/>
    <property type="project" value="TreeGrafter"/>
</dbReference>
<dbReference type="CDD" id="cd06127">
    <property type="entry name" value="DEDDh"/>
    <property type="match status" value="1"/>
</dbReference>
<dbReference type="Pfam" id="PF00929">
    <property type="entry name" value="RNase_T"/>
    <property type="match status" value="1"/>
</dbReference>
<proteinExistence type="predicted"/>
<dbReference type="PANTHER" id="PTHR30231">
    <property type="entry name" value="DNA POLYMERASE III SUBUNIT EPSILON"/>
    <property type="match status" value="1"/>
</dbReference>
<dbReference type="GO" id="GO:0003676">
    <property type="term" value="F:nucleic acid binding"/>
    <property type="evidence" value="ECO:0007669"/>
    <property type="project" value="InterPro"/>
</dbReference>
<dbReference type="SMART" id="SM00479">
    <property type="entry name" value="EXOIII"/>
    <property type="match status" value="1"/>
</dbReference>
<evidence type="ECO:0000313" key="4">
    <source>
        <dbReference type="EMBL" id="MCF7529447.1"/>
    </source>
</evidence>
<evidence type="ECO:0000256" key="1">
    <source>
        <dbReference type="ARBA" id="ARBA00025483"/>
    </source>
</evidence>
<dbReference type="RefSeq" id="WP_237092649.1">
    <property type="nucleotide sequence ID" value="NZ_JAKKDL010000003.1"/>
</dbReference>
<dbReference type="EMBL" id="JAKKDL010000003">
    <property type="protein sequence ID" value="MCF7529447.1"/>
    <property type="molecule type" value="Genomic_DNA"/>
</dbReference>
<comment type="caution">
    <text evidence="4">The sequence shown here is derived from an EMBL/GenBank/DDBJ whole genome shotgun (WGS) entry which is preliminary data.</text>
</comment>
<name>A0AAW5AI03_9NEIS</name>
<evidence type="ECO:0000313" key="5">
    <source>
        <dbReference type="Proteomes" id="UP001201397"/>
    </source>
</evidence>
<comment type="subunit">
    <text evidence="2">DNA polymerase III contains a core (composed of alpha, epsilon and theta chains) that associates with a tau subunit. This core dimerizes to form the POLIII' complex. PolIII' associates with the gamma complex (composed of gamma, delta, delta', psi and chi chains) and with the beta chain to form the complete DNA polymerase III complex.</text>
</comment>
<dbReference type="InterPro" id="IPR036397">
    <property type="entry name" value="RNaseH_sf"/>
</dbReference>
<sequence length="463" mass="51649">MADISHWPALAAVFSRFGLPVAVVDLESTGGNFYQDRITEIALIRFENGKIRRYEQLVNPQQPISEFIENLTGISNETVAHAPAFADIAADLLPLLQHSLVVAHNSRFDHTFLRHEFARAGIDFAGPALCTVQLSRRLYPQEYKHNLDSIIERFDIPVANRHRAMTDVVALCDFLERSLQEHSPDEWLRQSQSLLRPAMLPSTLPPDLQGQIYALPDSAGTAVWLDAHGRALSVEAYEHAYSEISAAFSRKKLPPYLQAAAQIRFMPAIGTLHALWLKAQVAMEHRLMPSENGKYFFTVQFTPSAQGVLQAKIVPLNNGWHERKPNGLFLHKKAAKRALADWAQTHGLCPALLDILPTTYAANQPCPLQALGSCDGNCRSSSGIERHNRLIEQYAPQLPVADWGKLHEFDVTERHPLNGKSITFRCSGGAIALPDGRWYFDDTLHATLKAAVKKNKADIQPVK</sequence>
<reference evidence="4" key="1">
    <citation type="submission" date="2022-01" db="EMBL/GenBank/DDBJ databases">
        <title>Neisseria sp. ZJ104.</title>
        <authorList>
            <person name="Yang C."/>
        </authorList>
    </citation>
    <scope>NUCLEOTIDE SEQUENCE</scope>
    <source>
        <strain evidence="4">ZJ104</strain>
    </source>
</reference>
<gene>
    <name evidence="4" type="ORF">L4H06_04295</name>
</gene>